<gene>
    <name evidence="15" type="ORF">Bathy06g03780</name>
</gene>
<dbReference type="CDD" id="cd19952">
    <property type="entry name" value="GT29"/>
    <property type="match status" value="1"/>
</dbReference>
<organism evidence="15 16">
    <name type="scientific">Bathycoccus prasinos</name>
    <dbReference type="NCBI Taxonomy" id="41875"/>
    <lineage>
        <taxon>Eukaryota</taxon>
        <taxon>Viridiplantae</taxon>
        <taxon>Chlorophyta</taxon>
        <taxon>Mamiellophyceae</taxon>
        <taxon>Mamiellales</taxon>
        <taxon>Bathycoccaceae</taxon>
        <taxon>Bathycoccus</taxon>
    </lineage>
</organism>
<dbReference type="PANTHER" id="PTHR11987:SF53">
    <property type="entry name" value="ALPHA-2,8-SIALYLTRANSFERASE 8F-LIKE"/>
    <property type="match status" value="1"/>
</dbReference>
<sequence>MRKGRLSSSASSSSSSSKRQRRRTIENVVLRILIVAVLASIVLSHKKHSKIQLMDVEDDEMMRTRSNDDENAILEDLEIGEYQDMEMNEMFGINGSSSSRGDETNQEKKTKKVNVDVNDFGEEEEDKGGGRDGPLIQNPTSMTNVALQITKSPFNYKVEDLFLTVENHRRLQPKDRIRFPSKNLPASAPYGGGDSNENNDPSMKFYRTCAVVLNSGVLTTFGDRKQGERIDNHDAVFRVNQAPTKYFERFAGKKTTLRVLNRKWTQIFNQKMGKGFLFADTAGASYVVTRARTTEFEHLAATVRKERDGDVKVFSMAHGVATRARWTLRAFREGLLKLRPSKRKKFRDLSTGVSPSSGFIAIYIARHLCGKVAVYGMSLERSWEGDTLRAPYHYFTTMDGRHSVMDSIQLRAHESHAFDLEGELVKTWSEAGILRLCDPAIKRERQCQVYEDD</sequence>
<keyword evidence="11" id="KW-0325">Glycoprotein</keyword>
<evidence type="ECO:0000256" key="11">
    <source>
        <dbReference type="ARBA" id="ARBA00023180"/>
    </source>
</evidence>
<dbReference type="Pfam" id="PF00777">
    <property type="entry name" value="Glyco_transf_29"/>
    <property type="match status" value="1"/>
</dbReference>
<evidence type="ECO:0000256" key="14">
    <source>
        <dbReference type="SAM" id="Phobius"/>
    </source>
</evidence>
<evidence type="ECO:0000256" key="12">
    <source>
        <dbReference type="PIRSR" id="PIRSR005557-2"/>
    </source>
</evidence>
<dbReference type="InterPro" id="IPR001675">
    <property type="entry name" value="Glyco_trans_29"/>
</dbReference>
<feature type="region of interest" description="Disordered" evidence="13">
    <location>
        <begin position="1"/>
        <end position="22"/>
    </location>
</feature>
<dbReference type="PIRSF" id="PIRSF005557">
    <property type="entry name" value="Sialyl_trans"/>
    <property type="match status" value="1"/>
</dbReference>
<reference evidence="15 16" key="1">
    <citation type="submission" date="2011-10" db="EMBL/GenBank/DDBJ databases">
        <authorList>
            <person name="Genoscope - CEA"/>
        </authorList>
    </citation>
    <scope>NUCLEOTIDE SEQUENCE [LARGE SCALE GENOMIC DNA]</scope>
    <source>
        <strain evidence="15 16">RCC 1105</strain>
    </source>
</reference>
<evidence type="ECO:0000256" key="3">
    <source>
        <dbReference type="ARBA" id="ARBA00022676"/>
    </source>
</evidence>
<feature type="compositionally biased region" description="Low complexity" evidence="13">
    <location>
        <begin position="7"/>
        <end position="17"/>
    </location>
</feature>
<keyword evidence="5 14" id="KW-0812">Transmembrane</keyword>
<evidence type="ECO:0000313" key="16">
    <source>
        <dbReference type="Proteomes" id="UP000198341"/>
    </source>
</evidence>
<dbReference type="InterPro" id="IPR012163">
    <property type="entry name" value="Sialyl_trans"/>
</dbReference>
<dbReference type="RefSeq" id="XP_007512473.1">
    <property type="nucleotide sequence ID" value="XM_007512411.1"/>
</dbReference>
<evidence type="ECO:0000256" key="7">
    <source>
        <dbReference type="ARBA" id="ARBA00022989"/>
    </source>
</evidence>
<evidence type="ECO:0000313" key="15">
    <source>
        <dbReference type="EMBL" id="CCO17073.1"/>
    </source>
</evidence>
<evidence type="ECO:0000256" key="6">
    <source>
        <dbReference type="ARBA" id="ARBA00022968"/>
    </source>
</evidence>
<comment type="similarity">
    <text evidence="2">Belongs to the glycosyltransferase 29 family.</text>
</comment>
<dbReference type="GO" id="GO:0009311">
    <property type="term" value="P:oligosaccharide metabolic process"/>
    <property type="evidence" value="ECO:0007669"/>
    <property type="project" value="TreeGrafter"/>
</dbReference>
<evidence type="ECO:0000256" key="13">
    <source>
        <dbReference type="SAM" id="MobiDB-lite"/>
    </source>
</evidence>
<keyword evidence="6" id="KW-0735">Signal-anchor</keyword>
<keyword evidence="7 14" id="KW-1133">Transmembrane helix</keyword>
<feature type="transmembrane region" description="Helical" evidence="14">
    <location>
        <begin position="28"/>
        <end position="45"/>
    </location>
</feature>
<name>K8F685_9CHLO</name>
<keyword evidence="10" id="KW-1015">Disulfide bond</keyword>
<dbReference type="Gene3D" id="3.90.1480.20">
    <property type="entry name" value="Glycosyl transferase family 29"/>
    <property type="match status" value="1"/>
</dbReference>
<evidence type="ECO:0000256" key="1">
    <source>
        <dbReference type="ARBA" id="ARBA00004323"/>
    </source>
</evidence>
<comment type="subcellular location">
    <subcellularLocation>
        <location evidence="1">Golgi apparatus membrane</location>
        <topology evidence="1">Single-pass type II membrane protein</topology>
    </subcellularLocation>
</comment>
<evidence type="ECO:0000256" key="8">
    <source>
        <dbReference type="ARBA" id="ARBA00023034"/>
    </source>
</evidence>
<proteinExistence type="inferred from homology"/>
<feature type="disulfide bond" evidence="12">
    <location>
        <begin position="209"/>
        <end position="369"/>
    </location>
</feature>
<dbReference type="InterPro" id="IPR038578">
    <property type="entry name" value="GT29-like_sf"/>
</dbReference>
<keyword evidence="4" id="KW-0808">Transferase</keyword>
<evidence type="ECO:0000256" key="2">
    <source>
        <dbReference type="ARBA" id="ARBA00006003"/>
    </source>
</evidence>
<dbReference type="OrthoDB" id="10264956at2759"/>
<feature type="region of interest" description="Disordered" evidence="13">
    <location>
        <begin position="178"/>
        <end position="199"/>
    </location>
</feature>
<dbReference type="PANTHER" id="PTHR11987">
    <property type="entry name" value="ALPHA-2,8-SIALYLTRANSFERASE"/>
    <property type="match status" value="1"/>
</dbReference>
<dbReference type="GO" id="GO:0003828">
    <property type="term" value="F:alpha-N-acetylneuraminate alpha-2,8-sialyltransferase activity"/>
    <property type="evidence" value="ECO:0007669"/>
    <property type="project" value="TreeGrafter"/>
</dbReference>
<accession>K8F685</accession>
<keyword evidence="3" id="KW-0328">Glycosyltransferase</keyword>
<dbReference type="InterPro" id="IPR050943">
    <property type="entry name" value="Glycosyltr_29_Sialyltrsf"/>
</dbReference>
<dbReference type="EMBL" id="FO082273">
    <property type="protein sequence ID" value="CCO17073.1"/>
    <property type="molecule type" value="Genomic_DNA"/>
</dbReference>
<protein>
    <submittedName>
        <fullName evidence="15">Beta-galactoside alpha-2,6-sialyltransferase 2</fullName>
    </submittedName>
</protein>
<feature type="region of interest" description="Disordered" evidence="13">
    <location>
        <begin position="92"/>
        <end position="138"/>
    </location>
</feature>
<evidence type="ECO:0000256" key="10">
    <source>
        <dbReference type="ARBA" id="ARBA00023157"/>
    </source>
</evidence>
<dbReference type="GO" id="GO:0006491">
    <property type="term" value="P:N-glycan processing"/>
    <property type="evidence" value="ECO:0007669"/>
    <property type="project" value="TreeGrafter"/>
</dbReference>
<keyword evidence="16" id="KW-1185">Reference proteome</keyword>
<evidence type="ECO:0000256" key="9">
    <source>
        <dbReference type="ARBA" id="ARBA00023136"/>
    </source>
</evidence>
<dbReference type="Proteomes" id="UP000198341">
    <property type="component" value="Chromosome 6"/>
</dbReference>
<dbReference type="eggNOG" id="KOG2692">
    <property type="taxonomic scope" value="Eukaryota"/>
</dbReference>
<dbReference type="GeneID" id="19015359"/>
<dbReference type="AlphaFoldDB" id="K8F685"/>
<evidence type="ECO:0000256" key="5">
    <source>
        <dbReference type="ARBA" id="ARBA00022692"/>
    </source>
</evidence>
<evidence type="ECO:0000256" key="4">
    <source>
        <dbReference type="ARBA" id="ARBA00022679"/>
    </source>
</evidence>
<dbReference type="GO" id="GO:0000139">
    <property type="term" value="C:Golgi membrane"/>
    <property type="evidence" value="ECO:0007669"/>
    <property type="project" value="UniProtKB-SubCell"/>
</dbReference>
<dbReference type="KEGG" id="bpg:Bathy06g03780"/>
<keyword evidence="8" id="KW-0333">Golgi apparatus</keyword>
<keyword evidence="9 14" id="KW-0472">Membrane</keyword>